<evidence type="ECO:0000256" key="1">
    <source>
        <dbReference type="SAM" id="Phobius"/>
    </source>
</evidence>
<dbReference type="Proteomes" id="UP000054988">
    <property type="component" value="Unassembled WGS sequence"/>
</dbReference>
<dbReference type="EMBL" id="LATX01001734">
    <property type="protein sequence ID" value="KTB38686.1"/>
    <property type="molecule type" value="Genomic_DNA"/>
</dbReference>
<comment type="caution">
    <text evidence="2">The sequence shown here is derived from an EMBL/GenBank/DDBJ whole genome shotgun (WGS) entry which is preliminary data.</text>
</comment>
<organism evidence="2 3">
    <name type="scientific">Moniliophthora roreri</name>
    <name type="common">Frosty pod rot fungus</name>
    <name type="synonym">Monilia roreri</name>
    <dbReference type="NCBI Taxonomy" id="221103"/>
    <lineage>
        <taxon>Eukaryota</taxon>
        <taxon>Fungi</taxon>
        <taxon>Dikarya</taxon>
        <taxon>Basidiomycota</taxon>
        <taxon>Agaricomycotina</taxon>
        <taxon>Agaricomycetes</taxon>
        <taxon>Agaricomycetidae</taxon>
        <taxon>Agaricales</taxon>
        <taxon>Marasmiineae</taxon>
        <taxon>Marasmiaceae</taxon>
        <taxon>Moniliophthora</taxon>
    </lineage>
</organism>
<sequence>MIIALFVAVIAIPISVSILLVTIGFVSSFHWRSACGSEPRQRIVSCDVQAKKTRRRRSSASTPLETSIVKPAEPPSYITSASKSVEEKRTKPVNVVTKNIKKIPQTVSLLLKPKIDLASSFSKKAAHKISKSFTPKRVRSSTSSSLKPLRHLSSALTKSKKFSPALNMIREVSNGHCREIVLPEEALSMSRALSSNLTVCTGW</sequence>
<proteinExistence type="predicted"/>
<evidence type="ECO:0000313" key="2">
    <source>
        <dbReference type="EMBL" id="KTB38686.1"/>
    </source>
</evidence>
<protein>
    <submittedName>
        <fullName evidence="2">Uncharacterized protein</fullName>
    </submittedName>
</protein>
<name>A0A0W0FQN3_MONRR</name>
<feature type="transmembrane region" description="Helical" evidence="1">
    <location>
        <begin position="6"/>
        <end position="31"/>
    </location>
</feature>
<dbReference type="AlphaFoldDB" id="A0A0W0FQN3"/>
<evidence type="ECO:0000313" key="3">
    <source>
        <dbReference type="Proteomes" id="UP000054988"/>
    </source>
</evidence>
<accession>A0A0W0FQN3</accession>
<reference evidence="2 3" key="1">
    <citation type="submission" date="2015-12" db="EMBL/GenBank/DDBJ databases">
        <title>Draft genome sequence of Moniliophthora roreri, the causal agent of frosty pod rot of cacao.</title>
        <authorList>
            <person name="Aime M.C."/>
            <person name="Diaz-Valderrama J.R."/>
            <person name="Kijpornyongpan T."/>
            <person name="Phillips-Mora W."/>
        </authorList>
    </citation>
    <scope>NUCLEOTIDE SEQUENCE [LARGE SCALE GENOMIC DNA]</scope>
    <source>
        <strain evidence="2 3">MCA 2952</strain>
    </source>
</reference>
<gene>
    <name evidence="2" type="ORF">WG66_8691</name>
</gene>
<keyword evidence="1" id="KW-1133">Transmembrane helix</keyword>
<keyword evidence="1" id="KW-0472">Membrane</keyword>
<keyword evidence="1" id="KW-0812">Transmembrane</keyword>